<reference evidence="2" key="1">
    <citation type="submission" date="2025-05" db="UniProtKB">
        <authorList>
            <consortium name="RefSeq"/>
        </authorList>
    </citation>
    <scope>NUCLEOTIDE SEQUENCE [LARGE SCALE GENOMIC DNA]</scope>
    <source>
        <strain evidence="2">14028-0561.14</strain>
    </source>
</reference>
<gene>
    <name evidence="3" type="primary">LOC138929648</name>
</gene>
<dbReference type="GeneID" id="138929648"/>
<dbReference type="Proteomes" id="UP001652661">
    <property type="component" value="Chromosome 2L"/>
</dbReference>
<organism evidence="2 3">
    <name type="scientific">Drosophila kikkawai</name>
    <name type="common">Fruit fly</name>
    <dbReference type="NCBI Taxonomy" id="30033"/>
    <lineage>
        <taxon>Eukaryota</taxon>
        <taxon>Metazoa</taxon>
        <taxon>Ecdysozoa</taxon>
        <taxon>Arthropoda</taxon>
        <taxon>Hexapoda</taxon>
        <taxon>Insecta</taxon>
        <taxon>Pterygota</taxon>
        <taxon>Neoptera</taxon>
        <taxon>Endopterygota</taxon>
        <taxon>Diptera</taxon>
        <taxon>Brachycera</taxon>
        <taxon>Muscomorpha</taxon>
        <taxon>Ephydroidea</taxon>
        <taxon>Drosophilidae</taxon>
        <taxon>Drosophila</taxon>
        <taxon>Sophophora</taxon>
    </lineage>
</organism>
<feature type="compositionally biased region" description="Low complexity" evidence="1">
    <location>
        <begin position="60"/>
        <end position="79"/>
    </location>
</feature>
<proteinExistence type="predicted"/>
<evidence type="ECO:0000313" key="3">
    <source>
        <dbReference type="RefSeq" id="XP_070145162.1"/>
    </source>
</evidence>
<name>A0ABM4GR37_DROKI</name>
<dbReference type="RefSeq" id="XP_070145162.1">
    <property type="nucleotide sequence ID" value="XM_070289061.1"/>
</dbReference>
<evidence type="ECO:0000313" key="2">
    <source>
        <dbReference type="Proteomes" id="UP001652661"/>
    </source>
</evidence>
<feature type="region of interest" description="Disordered" evidence="1">
    <location>
        <begin position="24"/>
        <end position="87"/>
    </location>
</feature>
<sequence length="121" mass="13544">MQVQLLLAKVKVCGQYMFLGASRAEKPTPDSITLPEPHQDPDHQPAATDQEGKKHKEPTSSGHSSRSNNSQGNTSGNNQEYNDDHDYFQQGDVKNYHCFLQGLRFMASALIGYLYQLSAMR</sequence>
<reference evidence="3" key="2">
    <citation type="submission" date="2025-08" db="UniProtKB">
        <authorList>
            <consortium name="RefSeq"/>
        </authorList>
    </citation>
    <scope>IDENTIFICATION</scope>
    <source>
        <strain evidence="3">14028-0561.14</strain>
        <tissue evidence="3">Whole fly</tissue>
    </source>
</reference>
<keyword evidence="2" id="KW-1185">Reference proteome</keyword>
<protein>
    <submittedName>
        <fullName evidence="3">Uncharacterized protein</fullName>
    </submittedName>
</protein>
<accession>A0ABM4GR37</accession>
<evidence type="ECO:0000256" key="1">
    <source>
        <dbReference type="SAM" id="MobiDB-lite"/>
    </source>
</evidence>